<dbReference type="eggNOG" id="arCOG14000">
    <property type="taxonomic scope" value="Archaea"/>
</dbReference>
<evidence type="ECO:0000313" key="2">
    <source>
        <dbReference type="EMBL" id="AEG18141.1"/>
    </source>
</evidence>
<organism evidence="2 3">
    <name type="scientific">Methanobacterium paludis (strain DSM 25820 / JCM 18151 / SWAN1)</name>
    <dbReference type="NCBI Taxonomy" id="868131"/>
    <lineage>
        <taxon>Archaea</taxon>
        <taxon>Methanobacteriati</taxon>
        <taxon>Methanobacteriota</taxon>
        <taxon>Methanomada group</taxon>
        <taxon>Methanobacteria</taxon>
        <taxon>Methanobacteriales</taxon>
        <taxon>Methanobacteriaceae</taxon>
        <taxon>Methanobacterium</taxon>
    </lineage>
</organism>
<dbReference type="RefSeq" id="WP_013825643.1">
    <property type="nucleotide sequence ID" value="NC_015574.1"/>
</dbReference>
<protein>
    <submittedName>
        <fullName evidence="2">Uncharacterized protein</fullName>
    </submittedName>
</protein>
<gene>
    <name evidence="2" type="ordered locus">MSWAN_1122</name>
</gene>
<keyword evidence="1" id="KW-0472">Membrane</keyword>
<dbReference type="KEGG" id="mew:MSWAN_1122"/>
<name>F6D4T2_METPW</name>
<evidence type="ECO:0000313" key="3">
    <source>
        <dbReference type="Proteomes" id="UP000009231"/>
    </source>
</evidence>
<evidence type="ECO:0000256" key="1">
    <source>
        <dbReference type="SAM" id="Phobius"/>
    </source>
</evidence>
<accession>F6D4T2</accession>
<dbReference type="GeneID" id="10668627"/>
<dbReference type="AlphaFoldDB" id="F6D4T2"/>
<proteinExistence type="predicted"/>
<feature type="transmembrane region" description="Helical" evidence="1">
    <location>
        <begin position="12"/>
        <end position="30"/>
    </location>
</feature>
<sequence>MEVMNFNNKKILILVVCIAIVVAVPFFFHLKHGISPNDTEALILPVEHVEGQQNSIQSVDKQDTILNDYFNSLYQSQRSDIENRYKQGSISQKEMNKELIAVENNNNVTVRTLDKLAEIKTQFVTGNITKEDFLTEITSLKDINSDLKTEIHAVLNGY</sequence>
<keyword evidence="1" id="KW-0812">Transmembrane</keyword>
<dbReference type="Proteomes" id="UP000009231">
    <property type="component" value="Chromosome"/>
</dbReference>
<dbReference type="EMBL" id="CP002772">
    <property type="protein sequence ID" value="AEG18141.1"/>
    <property type="molecule type" value="Genomic_DNA"/>
</dbReference>
<reference evidence="2 3" key="1">
    <citation type="journal article" date="2014" name="Int. J. Syst. Evol. Microbiol.">
        <title>Methanobacterium paludis sp. nov. and a novel strain of Methanobacterium lacus isolated from northern peatlands.</title>
        <authorList>
            <person name="Cadillo-Quiroz H."/>
            <person name="Brauer S.L."/>
            <person name="Goodson N."/>
            <person name="Yavitt J.B."/>
            <person name="Zinder S.H."/>
        </authorList>
    </citation>
    <scope>NUCLEOTIDE SEQUENCE [LARGE SCALE GENOMIC DNA]</scope>
    <source>
        <strain evidence="3">DSM 25820 / JCM 18151 / SWAN1</strain>
    </source>
</reference>
<keyword evidence="1" id="KW-1133">Transmembrane helix</keyword>
<keyword evidence="3" id="KW-1185">Reference proteome</keyword>
<dbReference type="HOGENOM" id="CLU_1665523_0_0_2"/>